<feature type="compositionally biased region" description="Low complexity" evidence="21">
    <location>
        <begin position="275"/>
        <end position="285"/>
    </location>
</feature>
<evidence type="ECO:0000256" key="6">
    <source>
        <dbReference type="ARBA" id="ARBA00022741"/>
    </source>
</evidence>
<dbReference type="PROSITE" id="PS50011">
    <property type="entry name" value="PROTEIN_KINASE_DOM"/>
    <property type="match status" value="1"/>
</dbReference>
<evidence type="ECO:0000313" key="25">
    <source>
        <dbReference type="Proteomes" id="UP001164746"/>
    </source>
</evidence>
<keyword evidence="5" id="KW-0677">Repeat</keyword>
<reference evidence="24" key="1">
    <citation type="submission" date="2022-11" db="EMBL/GenBank/DDBJ databases">
        <title>Centuries of genome instability and evolution in soft-shell clam transmissible cancer (bioRxiv).</title>
        <authorList>
            <person name="Hart S.F.M."/>
            <person name="Yonemitsu M.A."/>
            <person name="Giersch R.M."/>
            <person name="Beal B.F."/>
            <person name="Arriagada G."/>
            <person name="Davis B.W."/>
            <person name="Ostrander E.A."/>
            <person name="Goff S.P."/>
            <person name="Metzger M.J."/>
        </authorList>
    </citation>
    <scope>NUCLEOTIDE SEQUENCE</scope>
    <source>
        <strain evidence="24">MELC-2E11</strain>
        <tissue evidence="24">Siphon/mantle</tissue>
    </source>
</reference>
<keyword evidence="25" id="KW-1185">Reference proteome</keyword>
<feature type="transmembrane region" description="Helical" evidence="22">
    <location>
        <begin position="98"/>
        <end position="120"/>
    </location>
</feature>
<evidence type="ECO:0000256" key="13">
    <source>
        <dbReference type="ARBA" id="ARBA00040433"/>
    </source>
</evidence>
<evidence type="ECO:0000256" key="14">
    <source>
        <dbReference type="ARBA" id="ARBA00042456"/>
    </source>
</evidence>
<keyword evidence="20" id="KW-0175">Coiled coil</keyword>
<dbReference type="PANTHER" id="PTHR11042">
    <property type="entry name" value="EUKARYOTIC TRANSLATION INITIATION FACTOR 2-ALPHA KINASE EIF2-ALPHA KINASE -RELATED"/>
    <property type="match status" value="1"/>
</dbReference>
<dbReference type="InterPro" id="IPR000719">
    <property type="entry name" value="Prot_kinase_dom"/>
</dbReference>
<dbReference type="InterPro" id="IPR050339">
    <property type="entry name" value="CC_SR_Kinase"/>
</dbReference>
<protein>
    <recommendedName>
        <fullName evidence="13">Eukaryotic translation initiation factor 2-alpha kinase 1</fullName>
        <ecNumber evidence="1">2.7.11.1</ecNumber>
    </recommendedName>
    <alternativeName>
        <fullName evidence="15">Heme-regulated eukaryotic initiation factor eIF-2-alpha kinase</fullName>
    </alternativeName>
    <alternativeName>
        <fullName evidence="14">Hemin-sensitive initiation factor 2-alpha kinase</fullName>
    </alternativeName>
</protein>
<dbReference type="Proteomes" id="UP001164746">
    <property type="component" value="Chromosome 8"/>
</dbReference>
<keyword evidence="3" id="KW-0597">Phosphoprotein</keyword>
<evidence type="ECO:0000256" key="20">
    <source>
        <dbReference type="SAM" id="Coils"/>
    </source>
</evidence>
<organism evidence="24 25">
    <name type="scientific">Mya arenaria</name>
    <name type="common">Soft-shell clam</name>
    <dbReference type="NCBI Taxonomy" id="6604"/>
    <lineage>
        <taxon>Eukaryota</taxon>
        <taxon>Metazoa</taxon>
        <taxon>Spiralia</taxon>
        <taxon>Lophotrochozoa</taxon>
        <taxon>Mollusca</taxon>
        <taxon>Bivalvia</taxon>
        <taxon>Autobranchia</taxon>
        <taxon>Heteroconchia</taxon>
        <taxon>Euheterodonta</taxon>
        <taxon>Imparidentia</taxon>
        <taxon>Neoheterodontei</taxon>
        <taxon>Myida</taxon>
        <taxon>Myoidea</taxon>
        <taxon>Myidae</taxon>
        <taxon>Mya</taxon>
    </lineage>
</organism>
<evidence type="ECO:0000256" key="16">
    <source>
        <dbReference type="ARBA" id="ARBA00046654"/>
    </source>
</evidence>
<keyword evidence="22" id="KW-1133">Transmembrane helix</keyword>
<evidence type="ECO:0000256" key="19">
    <source>
        <dbReference type="PROSITE-ProRule" id="PRU10141"/>
    </source>
</evidence>
<feature type="transmembrane region" description="Helical" evidence="22">
    <location>
        <begin position="159"/>
        <end position="184"/>
    </location>
</feature>
<keyword evidence="7" id="KW-0418">Kinase</keyword>
<evidence type="ECO:0000256" key="12">
    <source>
        <dbReference type="ARBA" id="ARBA00037982"/>
    </source>
</evidence>
<dbReference type="PROSITE" id="PS00107">
    <property type="entry name" value="PROTEIN_KINASE_ATP"/>
    <property type="match status" value="1"/>
</dbReference>
<dbReference type="InterPro" id="IPR054521">
    <property type="entry name" value="HRI2_3H"/>
</dbReference>
<dbReference type="SMART" id="SM00220">
    <property type="entry name" value="S_TKc"/>
    <property type="match status" value="1"/>
</dbReference>
<feature type="domain" description="Protein kinase" evidence="23">
    <location>
        <begin position="413"/>
        <end position="905"/>
    </location>
</feature>
<dbReference type="InterPro" id="IPR017441">
    <property type="entry name" value="Protein_kinase_ATP_BS"/>
</dbReference>
<comment type="catalytic activity">
    <reaction evidence="17">
        <text>L-threonyl-[protein] + ATP = O-phospho-L-threonyl-[protein] + ADP + H(+)</text>
        <dbReference type="Rhea" id="RHEA:46608"/>
        <dbReference type="Rhea" id="RHEA-COMP:11060"/>
        <dbReference type="Rhea" id="RHEA-COMP:11605"/>
        <dbReference type="ChEBI" id="CHEBI:15378"/>
        <dbReference type="ChEBI" id="CHEBI:30013"/>
        <dbReference type="ChEBI" id="CHEBI:30616"/>
        <dbReference type="ChEBI" id="CHEBI:61977"/>
        <dbReference type="ChEBI" id="CHEBI:456216"/>
        <dbReference type="EC" id="2.7.11.1"/>
    </reaction>
    <physiologicalReaction direction="left-to-right" evidence="17">
        <dbReference type="Rhea" id="RHEA:46609"/>
    </physiologicalReaction>
</comment>
<keyword evidence="9" id="KW-0832">Ubl conjugation</keyword>
<evidence type="ECO:0000256" key="10">
    <source>
        <dbReference type="ARBA" id="ARBA00023157"/>
    </source>
</evidence>
<name>A0ABY7EVP9_MYAAR</name>
<evidence type="ECO:0000256" key="8">
    <source>
        <dbReference type="ARBA" id="ARBA00022840"/>
    </source>
</evidence>
<gene>
    <name evidence="24" type="ORF">MAR_027502</name>
</gene>
<feature type="region of interest" description="Disordered" evidence="21">
    <location>
        <begin position="258"/>
        <end position="285"/>
    </location>
</feature>
<feature type="transmembrane region" description="Helical" evidence="22">
    <location>
        <begin position="126"/>
        <end position="147"/>
    </location>
</feature>
<proteinExistence type="inferred from homology"/>
<evidence type="ECO:0000256" key="5">
    <source>
        <dbReference type="ARBA" id="ARBA00022737"/>
    </source>
</evidence>
<keyword evidence="4" id="KW-0808">Transferase</keyword>
<feature type="transmembrane region" description="Helical" evidence="22">
    <location>
        <begin position="204"/>
        <end position="229"/>
    </location>
</feature>
<evidence type="ECO:0000256" key="2">
    <source>
        <dbReference type="ARBA" id="ARBA00022527"/>
    </source>
</evidence>
<feature type="transmembrane region" description="Helical" evidence="22">
    <location>
        <begin position="64"/>
        <end position="86"/>
    </location>
</feature>
<evidence type="ECO:0000256" key="21">
    <source>
        <dbReference type="SAM" id="MobiDB-lite"/>
    </source>
</evidence>
<keyword evidence="22" id="KW-0472">Membrane</keyword>
<evidence type="ECO:0000256" key="7">
    <source>
        <dbReference type="ARBA" id="ARBA00022777"/>
    </source>
</evidence>
<evidence type="ECO:0000259" key="23">
    <source>
        <dbReference type="PROSITE" id="PS50011"/>
    </source>
</evidence>
<evidence type="ECO:0000256" key="9">
    <source>
        <dbReference type="ARBA" id="ARBA00022843"/>
    </source>
</evidence>
<dbReference type="PROSITE" id="PS00108">
    <property type="entry name" value="PROTEIN_KINASE_ST"/>
    <property type="match status" value="1"/>
</dbReference>
<dbReference type="SUPFAM" id="SSF56112">
    <property type="entry name" value="Protein kinase-like (PK-like)"/>
    <property type="match status" value="1"/>
</dbReference>
<evidence type="ECO:0000256" key="4">
    <source>
        <dbReference type="ARBA" id="ARBA00022679"/>
    </source>
</evidence>
<keyword evidence="6 19" id="KW-0547">Nucleotide-binding</keyword>
<keyword evidence="2" id="KW-0723">Serine/threonine-protein kinase</keyword>
<dbReference type="Pfam" id="PF22949">
    <property type="entry name" value="HRI2_3H"/>
    <property type="match status" value="1"/>
</dbReference>
<dbReference type="Gene3D" id="3.30.200.20">
    <property type="entry name" value="Phosphorylase Kinase, domain 1"/>
    <property type="match status" value="1"/>
</dbReference>
<dbReference type="Gene3D" id="1.10.510.10">
    <property type="entry name" value="Transferase(Phosphotransferase) domain 1"/>
    <property type="match status" value="1"/>
</dbReference>
<dbReference type="PANTHER" id="PTHR11042:SF160">
    <property type="entry name" value="EUKARYOTIC TRANSLATION INITIATION FACTOR 2-ALPHA KINASE 1"/>
    <property type="match status" value="1"/>
</dbReference>
<evidence type="ECO:0000256" key="11">
    <source>
        <dbReference type="ARBA" id="ARBA00023193"/>
    </source>
</evidence>
<evidence type="ECO:0000256" key="17">
    <source>
        <dbReference type="ARBA" id="ARBA00048659"/>
    </source>
</evidence>
<keyword evidence="11" id="KW-0652">Protein synthesis inhibitor</keyword>
<evidence type="ECO:0000256" key="15">
    <source>
        <dbReference type="ARBA" id="ARBA00042914"/>
    </source>
</evidence>
<evidence type="ECO:0000256" key="22">
    <source>
        <dbReference type="SAM" id="Phobius"/>
    </source>
</evidence>
<accession>A0ABY7EVP9</accession>
<feature type="binding site" evidence="19">
    <location>
        <position position="442"/>
    </location>
    <ligand>
        <name>ATP</name>
        <dbReference type="ChEBI" id="CHEBI:30616"/>
    </ligand>
</feature>
<dbReference type="EMBL" id="CP111019">
    <property type="protein sequence ID" value="WAR13322.1"/>
    <property type="molecule type" value="Genomic_DNA"/>
</dbReference>
<evidence type="ECO:0000256" key="1">
    <source>
        <dbReference type="ARBA" id="ARBA00012513"/>
    </source>
</evidence>
<keyword evidence="10" id="KW-1015">Disulfide bond</keyword>
<feature type="transmembrane region" description="Helical" evidence="22">
    <location>
        <begin position="35"/>
        <end position="58"/>
    </location>
</feature>
<evidence type="ECO:0000256" key="18">
    <source>
        <dbReference type="ARBA" id="ARBA00048977"/>
    </source>
</evidence>
<evidence type="ECO:0000256" key="3">
    <source>
        <dbReference type="ARBA" id="ARBA00022553"/>
    </source>
</evidence>
<dbReference type="EC" id="2.7.11.1" evidence="1"/>
<keyword evidence="8 19" id="KW-0067">ATP-binding</keyword>
<dbReference type="InterPro" id="IPR011009">
    <property type="entry name" value="Kinase-like_dom_sf"/>
</dbReference>
<feature type="region of interest" description="Disordered" evidence="21">
    <location>
        <begin position="637"/>
        <end position="659"/>
    </location>
</feature>
<dbReference type="Pfam" id="PF00069">
    <property type="entry name" value="Pkinase"/>
    <property type="match status" value="2"/>
</dbReference>
<evidence type="ECO:0000313" key="24">
    <source>
        <dbReference type="EMBL" id="WAR13322.1"/>
    </source>
</evidence>
<sequence>MYTPVAVLELPIAVVCTPVAVLTIPFAVVYTPVAVLVLSIAVVYTPVAVLTLPVAIVYTPVAVLTLPVAVVYTPVAVLTLPIAVVYTPVAVLTLPVTVVYTSVAVLTLPVTVVYTHVAVLTLPIDVVYIPVAVLTLPVTVVYTPVAVLTLPVTVVYTPVAVLTLSVTVVYTPVAVLTLPITVVYTPVAVLTLPVTVVYNPVAVLTLPVTVVYTPVVILTLPVTVVYTPVDFLPFQRVRKQCHVRATDMASFRDKLRKPGPIQKFDDTDLSECQESSDGSMSGSKSKAILPRSVPNHLLLISTLEQLCQMYSKNSKQAQDMFKLLCEQLVRLEVVSPLMALDEMSSLRTQYRYSVHRMLMAAVHKTKEVGLTLPLPATSGYLQNGVPPINSIPRQPDCDPEFYSNQASRYKTEFVELKKIGRGGFGSVYKSKNKLDGKLYAVKVVKFKQCKPENIFRVLREVKALANLQHTNIVGYNSCWLEYGASLGMDKKSCELIYMYTVCIAQLSFTNQDIHSHSSSDDAIIFESEADTLDYLHPAVPIVSGVKIKEIRSNCSSLATSPQDNDLSPPKATGLLYSKFNIKETCVDSNKCAVVSYSRSEFQKSVLVERSSNFSEEFGDYSQTSDVKFGLDSDEDYDLETDGSASPNRTKQRNPKAFQRSISLDPLASGEVIPKGGPGFKDFKESDFPLKRSVTLYIQMELCSLTLKDWMTERNDRPCDMIKYTDKNMKIFRQILKAVEYMHSQGVMHRDLKPRNIFLMENESCVKVGDFGLATEDIDVCSPDQGQSFQDWEAMSTRLVRTASMLSDHTSGVGTSTYAAPEQLQSSVYNTKCDIYSLGVILFELFQKYDTEMERHISLCGLRKGIIPAIINQNWPVQTKYIKLATCENPEIRPSAKEMLNSELFISKDQIIENLKHREEKHMKEIAELRAQLKEKDGIIRKLEETLFDCKLPCADSMT</sequence>
<comment type="similarity">
    <text evidence="12">Belongs to the protein kinase superfamily. Ser/Thr protein kinase family. GCN2 subfamily.</text>
</comment>
<dbReference type="InterPro" id="IPR008271">
    <property type="entry name" value="Ser/Thr_kinase_AS"/>
</dbReference>
<comment type="subunit">
    <text evidence="16">Synthesized in an inactive form that binds to the N-terminal domain of CDC37. Has to be associated with a multiprotein complex containing Hsp90, CDC37 and PPP5C for maturation and activation by autophosphorylation. The phosphatase PPP5C modulates this activation. Homodimer; homodimerizes in presence of heme, forming a disulfide-linked inactive homodimer. Interacts with DELE1; binds both to full-length DELE1 and processed form of DELE1 (S-DELE1) in response to stress, leading to activate its protein kinase activity and trigger the integrated stress response (ISR).</text>
</comment>
<comment type="catalytic activity">
    <reaction evidence="18">
        <text>L-seryl-[protein] + ATP = O-phospho-L-seryl-[protein] + ADP + H(+)</text>
        <dbReference type="Rhea" id="RHEA:17989"/>
        <dbReference type="Rhea" id="RHEA-COMP:9863"/>
        <dbReference type="Rhea" id="RHEA-COMP:11604"/>
        <dbReference type="ChEBI" id="CHEBI:15378"/>
        <dbReference type="ChEBI" id="CHEBI:29999"/>
        <dbReference type="ChEBI" id="CHEBI:30616"/>
        <dbReference type="ChEBI" id="CHEBI:83421"/>
        <dbReference type="ChEBI" id="CHEBI:456216"/>
        <dbReference type="EC" id="2.7.11.1"/>
    </reaction>
    <physiologicalReaction direction="left-to-right" evidence="18">
        <dbReference type="Rhea" id="RHEA:17990"/>
    </physiologicalReaction>
</comment>
<feature type="coiled-coil region" evidence="20">
    <location>
        <begin position="911"/>
        <end position="945"/>
    </location>
</feature>
<feature type="transmembrane region" description="Helical" evidence="22">
    <location>
        <begin position="6"/>
        <end position="28"/>
    </location>
</feature>
<keyword evidence="22" id="KW-0812">Transmembrane</keyword>